<dbReference type="Proteomes" id="UP000293369">
    <property type="component" value="Unassembled WGS sequence"/>
</dbReference>
<name>A0A4Q7CY32_9PSED</name>
<proteinExistence type="predicted"/>
<dbReference type="RefSeq" id="WP_130138537.1">
    <property type="nucleotide sequence ID" value="NZ_SGFE01000022.1"/>
</dbReference>
<protein>
    <submittedName>
        <fullName evidence="1">Uncharacterized protein</fullName>
    </submittedName>
</protein>
<evidence type="ECO:0000313" key="1">
    <source>
        <dbReference type="EMBL" id="RZI31365.1"/>
    </source>
</evidence>
<comment type="caution">
    <text evidence="1">The sequence shown here is derived from an EMBL/GenBank/DDBJ whole genome shotgun (WGS) entry which is preliminary data.</text>
</comment>
<sequence length="78" mass="8462">MFSTTEGLAAITSRTVSDAQGKGGNIGRLSDDDAIIAILGCRARYSALPGKKRLSWGYMFSQHLRCDVTKLAHEVEAF</sequence>
<evidence type="ECO:0000313" key="2">
    <source>
        <dbReference type="Proteomes" id="UP000293369"/>
    </source>
</evidence>
<accession>A0A4Q7CY32</accession>
<dbReference type="EMBL" id="SGFE01000022">
    <property type="protein sequence ID" value="RZI31365.1"/>
    <property type="molecule type" value="Genomic_DNA"/>
</dbReference>
<dbReference type="AlphaFoldDB" id="A0A4Q7CY32"/>
<reference evidence="1 2" key="1">
    <citation type="submission" date="2019-02" db="EMBL/GenBank/DDBJ databases">
        <title>Pseudomonas spp from wheat grain.</title>
        <authorList>
            <person name="Cho G.-S."/>
            <person name="Franz C.M.A.P."/>
        </authorList>
    </citation>
    <scope>NUCLEOTIDE SEQUENCE [LARGE SCALE GENOMIC DNA]</scope>
    <source>
        <strain evidence="1 2">133NRW</strain>
    </source>
</reference>
<gene>
    <name evidence="1" type="ORF">EUX57_13240</name>
</gene>
<organism evidence="1 2">
    <name type="scientific">Pseudomonas orientalis</name>
    <dbReference type="NCBI Taxonomy" id="76758"/>
    <lineage>
        <taxon>Bacteria</taxon>
        <taxon>Pseudomonadati</taxon>
        <taxon>Pseudomonadota</taxon>
        <taxon>Gammaproteobacteria</taxon>
        <taxon>Pseudomonadales</taxon>
        <taxon>Pseudomonadaceae</taxon>
        <taxon>Pseudomonas</taxon>
    </lineage>
</organism>